<organism evidence="12 13">
    <name type="scientific">Providencia huashanensis</name>
    <dbReference type="NCBI Taxonomy" id="3037798"/>
    <lineage>
        <taxon>Bacteria</taxon>
        <taxon>Pseudomonadati</taxon>
        <taxon>Pseudomonadota</taxon>
        <taxon>Gammaproteobacteria</taxon>
        <taxon>Enterobacterales</taxon>
        <taxon>Morganellaceae</taxon>
        <taxon>Providencia</taxon>
    </lineage>
</organism>
<evidence type="ECO:0000259" key="11">
    <source>
        <dbReference type="PROSITE" id="PS52015"/>
    </source>
</evidence>
<keyword evidence="9 10" id="KW-0472">Membrane</keyword>
<comment type="similarity">
    <text evidence="2">Belongs to the TonB family.</text>
</comment>
<keyword evidence="7" id="KW-0653">Protein transport</keyword>
<dbReference type="InterPro" id="IPR006260">
    <property type="entry name" value="TonB/TolA_C"/>
</dbReference>
<dbReference type="RefSeq" id="WP_042845239.1">
    <property type="nucleotide sequence ID" value="NZ_JARRYG010000014.1"/>
</dbReference>
<evidence type="ECO:0000256" key="3">
    <source>
        <dbReference type="ARBA" id="ARBA00022448"/>
    </source>
</evidence>
<comment type="subcellular location">
    <subcellularLocation>
        <location evidence="1">Cell inner membrane</location>
        <topology evidence="1">Single-pass membrane protein</topology>
        <orientation evidence="1">Periplasmic side</orientation>
    </subcellularLocation>
</comment>
<dbReference type="EMBL" id="JARRYG010000014">
    <property type="protein sequence ID" value="MDG4697302.1"/>
    <property type="molecule type" value="Genomic_DNA"/>
</dbReference>
<dbReference type="InterPro" id="IPR051045">
    <property type="entry name" value="TonB-dependent_transducer"/>
</dbReference>
<dbReference type="GO" id="GO:0098797">
    <property type="term" value="C:plasma membrane protein complex"/>
    <property type="evidence" value="ECO:0007669"/>
    <property type="project" value="TreeGrafter"/>
</dbReference>
<dbReference type="GO" id="GO:0055085">
    <property type="term" value="P:transmembrane transport"/>
    <property type="evidence" value="ECO:0007669"/>
    <property type="project" value="InterPro"/>
</dbReference>
<dbReference type="Pfam" id="PF03544">
    <property type="entry name" value="TonB_C"/>
    <property type="match status" value="1"/>
</dbReference>
<feature type="domain" description="TonB C-terminal" evidence="11">
    <location>
        <begin position="164"/>
        <end position="250"/>
    </location>
</feature>
<dbReference type="GO" id="GO:0015031">
    <property type="term" value="P:protein transport"/>
    <property type="evidence" value="ECO:0007669"/>
    <property type="project" value="UniProtKB-KW"/>
</dbReference>
<keyword evidence="8 10" id="KW-1133">Transmembrane helix</keyword>
<evidence type="ECO:0000256" key="2">
    <source>
        <dbReference type="ARBA" id="ARBA00006555"/>
    </source>
</evidence>
<accession>A0AA42FIR7</accession>
<keyword evidence="4" id="KW-1003">Cell membrane</keyword>
<comment type="caution">
    <text evidence="12">The sequence shown here is derived from an EMBL/GenBank/DDBJ whole genome shotgun (WGS) entry which is preliminary data.</text>
</comment>
<dbReference type="PANTHER" id="PTHR33446">
    <property type="entry name" value="PROTEIN TONB-RELATED"/>
    <property type="match status" value="1"/>
</dbReference>
<dbReference type="AlphaFoldDB" id="A0AA42FIR7"/>
<keyword evidence="3" id="KW-0813">Transport</keyword>
<dbReference type="NCBIfam" id="TIGR01352">
    <property type="entry name" value="tonB_Cterm"/>
    <property type="match status" value="1"/>
</dbReference>
<evidence type="ECO:0000256" key="4">
    <source>
        <dbReference type="ARBA" id="ARBA00022475"/>
    </source>
</evidence>
<evidence type="ECO:0000256" key="7">
    <source>
        <dbReference type="ARBA" id="ARBA00022927"/>
    </source>
</evidence>
<evidence type="ECO:0000256" key="9">
    <source>
        <dbReference type="ARBA" id="ARBA00023136"/>
    </source>
</evidence>
<evidence type="ECO:0000313" key="13">
    <source>
        <dbReference type="Proteomes" id="UP001156701"/>
    </source>
</evidence>
<dbReference type="Proteomes" id="UP001156701">
    <property type="component" value="Unassembled WGS sequence"/>
</dbReference>
<reference evidence="12" key="1">
    <citation type="submission" date="2023-03" db="EMBL/GenBank/DDBJ databases">
        <title>a new species belonging to Providencia genus.</title>
        <authorList>
            <person name="Yang W."/>
            <person name="Hu F."/>
            <person name="Shen S."/>
            <person name="Ding L."/>
            <person name="Yin D."/>
        </authorList>
    </citation>
    <scope>NUCLEOTIDE SEQUENCE</scope>
    <source>
        <strain evidence="12">CRE-3FA-0001</strain>
    </source>
</reference>
<protein>
    <submittedName>
        <fullName evidence="12">Energy transducer TonB</fullName>
    </submittedName>
</protein>
<evidence type="ECO:0000256" key="10">
    <source>
        <dbReference type="SAM" id="Phobius"/>
    </source>
</evidence>
<feature type="transmembrane region" description="Helical" evidence="10">
    <location>
        <begin position="6"/>
        <end position="26"/>
    </location>
</feature>
<keyword evidence="5" id="KW-0997">Cell inner membrane</keyword>
<evidence type="ECO:0000256" key="8">
    <source>
        <dbReference type="ARBA" id="ARBA00022989"/>
    </source>
</evidence>
<gene>
    <name evidence="12" type="ORF">P7V44_13750</name>
</gene>
<dbReference type="PANTHER" id="PTHR33446:SF2">
    <property type="entry name" value="PROTEIN TONB"/>
    <property type="match status" value="1"/>
</dbReference>
<evidence type="ECO:0000313" key="12">
    <source>
        <dbReference type="EMBL" id="MDG4697302.1"/>
    </source>
</evidence>
<evidence type="ECO:0000256" key="5">
    <source>
        <dbReference type="ARBA" id="ARBA00022519"/>
    </source>
</evidence>
<evidence type="ECO:0000256" key="6">
    <source>
        <dbReference type="ARBA" id="ARBA00022692"/>
    </source>
</evidence>
<dbReference type="PROSITE" id="PS52015">
    <property type="entry name" value="TONB_CTD"/>
    <property type="match status" value="1"/>
</dbReference>
<dbReference type="SUPFAM" id="SSF74653">
    <property type="entry name" value="TolA/TonB C-terminal domain"/>
    <property type="match status" value="1"/>
</dbReference>
<dbReference type="InterPro" id="IPR037682">
    <property type="entry name" value="TonB_C"/>
</dbReference>
<dbReference type="GO" id="GO:0031992">
    <property type="term" value="F:energy transducer activity"/>
    <property type="evidence" value="ECO:0007669"/>
    <property type="project" value="TreeGrafter"/>
</dbReference>
<name>A0AA42FIR7_9GAMM</name>
<proteinExistence type="inferred from homology"/>
<evidence type="ECO:0000256" key="1">
    <source>
        <dbReference type="ARBA" id="ARBA00004383"/>
    </source>
</evidence>
<sequence>MMSQKLLTFILSITLHILVIGYFIYITTQSLSQSQKNQALQDAPVISIALTQAAQETQPEEIAQAHAILSKIKLDTVVEKATIVVPKKQKEIKKTVKEPVKPTTSTMVKNTETPKKPVEKKTPLHTEIAQQQKAGGQVTSLSLGNKSHKTQQAPSNIDSQLISSYREKLRQEIERNKQYPRRAKKMKSRGVSTVQFQLSQTGEISLVRLASSSGNELLDNAALTAVQKSRSVGKPPAGFAQSITLNIEFN</sequence>
<dbReference type="Gene3D" id="3.30.1150.10">
    <property type="match status" value="1"/>
</dbReference>
<keyword evidence="6 10" id="KW-0812">Transmembrane</keyword>